<sequence>MKDLVECMVEWGMVYVPLRCKKCKRSTIKVYNDATRMDKCFFAHTECDVHIAIKACLWGSDIRMPFIEILRFIQKYTENDDIEWLSLTNEHMNQKTITTLYNKLASKEKEMVKNMKRYYYKNYIENKNNKHNKHNNKYYTERYYDNINNNNTNNYNNDNNDNNCNIDIDIEKINKIERKHEFAKYLTFDEMFMIIWETIAYREYNSTM</sequence>
<evidence type="ECO:0000313" key="2">
    <source>
        <dbReference type="Proteomes" id="UP000192758"/>
    </source>
</evidence>
<comment type="caution">
    <text evidence="1">The sequence shown here is derived from an EMBL/GenBank/DDBJ whole genome shotgun (WGS) entry which is preliminary data.</text>
</comment>
<organism evidence="1 2">
    <name type="scientific">Ecytonucleospora hepatopenaei</name>
    <dbReference type="NCBI Taxonomy" id="646526"/>
    <lineage>
        <taxon>Eukaryota</taxon>
        <taxon>Fungi</taxon>
        <taxon>Fungi incertae sedis</taxon>
        <taxon>Microsporidia</taxon>
        <taxon>Enterocytozoonidae</taxon>
        <taxon>Ecytonucleospora</taxon>
    </lineage>
</organism>
<dbReference type="EMBL" id="MNPJ01000020">
    <property type="protein sequence ID" value="OQS54372.1"/>
    <property type="molecule type" value="Genomic_DNA"/>
</dbReference>
<accession>A0A1W0E5A2</accession>
<proteinExistence type="predicted"/>
<evidence type="ECO:0000313" key="1">
    <source>
        <dbReference type="EMBL" id="OQS54372.1"/>
    </source>
</evidence>
<gene>
    <name evidence="1" type="ORF">EHP00_2162</name>
</gene>
<protein>
    <submittedName>
        <fullName evidence="1">Uncharacterized protein</fullName>
    </submittedName>
</protein>
<keyword evidence="2" id="KW-1185">Reference proteome</keyword>
<reference evidence="1 2" key="1">
    <citation type="journal article" date="2017" name="Environ. Microbiol.">
        <title>Decay of the glycolytic pathway and adaptation to intranuclear parasitism within Enterocytozoonidae microsporidia.</title>
        <authorList>
            <person name="Wiredu Boakye D."/>
            <person name="Jaroenlak P."/>
            <person name="Prachumwat A."/>
            <person name="Williams T.A."/>
            <person name="Bateman K.S."/>
            <person name="Itsathitphaisarn O."/>
            <person name="Sritunyalucksana K."/>
            <person name="Paszkiewicz K.H."/>
            <person name="Moore K.A."/>
            <person name="Stentiford G.D."/>
            <person name="Williams B.A."/>
        </authorList>
    </citation>
    <scope>NUCLEOTIDE SEQUENCE [LARGE SCALE GENOMIC DNA]</scope>
    <source>
        <strain evidence="1 2">TH1</strain>
    </source>
</reference>
<name>A0A1W0E5A2_9MICR</name>
<dbReference type="Proteomes" id="UP000192758">
    <property type="component" value="Unassembled WGS sequence"/>
</dbReference>
<dbReference type="AlphaFoldDB" id="A0A1W0E5A2"/>
<dbReference type="VEuPathDB" id="MicrosporidiaDB:EHP00_2162"/>